<dbReference type="SUPFAM" id="SSF52540">
    <property type="entry name" value="P-loop containing nucleoside triphosphate hydrolases"/>
    <property type="match status" value="1"/>
</dbReference>
<keyword evidence="6 13" id="KW-0067">ATP-binding</keyword>
<gene>
    <name evidence="13" type="ORF">EDD74_12131</name>
    <name evidence="12" type="ORF">FAEUMB_19560</name>
</gene>
<accession>A0A4V2UPJ1</accession>
<keyword evidence="2" id="KW-0813">Transport</keyword>
<dbReference type="InterPro" id="IPR011527">
    <property type="entry name" value="ABC1_TM_dom"/>
</dbReference>
<dbReference type="InterPro" id="IPR003439">
    <property type="entry name" value="ABC_transporter-like_ATP-bd"/>
</dbReference>
<dbReference type="Gene3D" id="1.20.1560.10">
    <property type="entry name" value="ABC transporter type 1, transmembrane domain"/>
    <property type="match status" value="1"/>
</dbReference>
<dbReference type="GO" id="GO:0005524">
    <property type="term" value="F:ATP binding"/>
    <property type="evidence" value="ECO:0007669"/>
    <property type="project" value="UniProtKB-KW"/>
</dbReference>
<dbReference type="InterPro" id="IPR017871">
    <property type="entry name" value="ABC_transporter-like_CS"/>
</dbReference>
<comment type="subcellular location">
    <subcellularLocation>
        <location evidence="1">Cell membrane</location>
        <topology evidence="1">Multi-pass membrane protein</topology>
    </subcellularLocation>
</comment>
<feature type="domain" description="ABC transmembrane type-1" evidence="11">
    <location>
        <begin position="16"/>
        <end position="298"/>
    </location>
</feature>
<dbReference type="PANTHER" id="PTHR43394">
    <property type="entry name" value="ATP-DEPENDENT PERMEASE MDL1, MITOCHONDRIAL"/>
    <property type="match status" value="1"/>
</dbReference>
<comment type="caution">
    <text evidence="13">The sequence shown here is derived from an EMBL/GenBank/DDBJ whole genome shotgun (WGS) entry which is preliminary data.</text>
</comment>
<name>A0A4V2UPJ1_9FIRM</name>
<dbReference type="Proteomes" id="UP000702954">
    <property type="component" value="Unassembled WGS sequence"/>
</dbReference>
<dbReference type="Gene3D" id="3.40.50.300">
    <property type="entry name" value="P-loop containing nucleotide triphosphate hydrolases"/>
    <property type="match status" value="1"/>
</dbReference>
<reference evidence="13 14" key="2">
    <citation type="submission" date="2019-03" db="EMBL/GenBank/DDBJ databases">
        <title>Genomic Encyclopedia of Type Strains, Phase IV (KMG-IV): sequencing the most valuable type-strain genomes for metagenomic binning, comparative biology and taxonomic classification.</title>
        <authorList>
            <person name="Goeker M."/>
        </authorList>
    </citation>
    <scope>NUCLEOTIDE SEQUENCE [LARGE SCALE GENOMIC DNA]</scope>
    <source>
        <strain evidence="13 14">DSM 103426</strain>
    </source>
</reference>
<dbReference type="SMART" id="SM00382">
    <property type="entry name" value="AAA"/>
    <property type="match status" value="1"/>
</dbReference>
<dbReference type="AlphaFoldDB" id="A0A4V2UPJ1"/>
<dbReference type="PROSITE" id="PS00211">
    <property type="entry name" value="ABC_TRANSPORTER_1"/>
    <property type="match status" value="1"/>
</dbReference>
<dbReference type="InterPro" id="IPR027417">
    <property type="entry name" value="P-loop_NTPase"/>
</dbReference>
<evidence type="ECO:0000256" key="1">
    <source>
        <dbReference type="ARBA" id="ARBA00004651"/>
    </source>
</evidence>
<dbReference type="EMBL" id="BHEO01000008">
    <property type="protein sequence ID" value="GBU05415.1"/>
    <property type="molecule type" value="Genomic_DNA"/>
</dbReference>
<feature type="transmembrane region" description="Helical" evidence="9">
    <location>
        <begin position="123"/>
        <end position="147"/>
    </location>
</feature>
<evidence type="ECO:0000313" key="13">
    <source>
        <dbReference type="EMBL" id="TCS66002.1"/>
    </source>
</evidence>
<dbReference type="Pfam" id="PF00664">
    <property type="entry name" value="ABC_membrane"/>
    <property type="match status" value="1"/>
</dbReference>
<dbReference type="Proteomes" id="UP000294613">
    <property type="component" value="Unassembled WGS sequence"/>
</dbReference>
<dbReference type="SUPFAM" id="SSF90123">
    <property type="entry name" value="ABC transporter transmembrane region"/>
    <property type="match status" value="1"/>
</dbReference>
<evidence type="ECO:0000313" key="12">
    <source>
        <dbReference type="EMBL" id="GBU05415.1"/>
    </source>
</evidence>
<evidence type="ECO:0000256" key="7">
    <source>
        <dbReference type="ARBA" id="ARBA00022989"/>
    </source>
</evidence>
<dbReference type="RefSeq" id="WP_116441823.1">
    <property type="nucleotide sequence ID" value="NZ_BHEO01000008.1"/>
</dbReference>
<dbReference type="GO" id="GO:0005886">
    <property type="term" value="C:plasma membrane"/>
    <property type="evidence" value="ECO:0007669"/>
    <property type="project" value="UniProtKB-SubCell"/>
</dbReference>
<evidence type="ECO:0000259" key="11">
    <source>
        <dbReference type="PROSITE" id="PS50929"/>
    </source>
</evidence>
<dbReference type="EMBL" id="SLZV01000021">
    <property type="protein sequence ID" value="TCS66002.1"/>
    <property type="molecule type" value="Genomic_DNA"/>
</dbReference>
<feature type="transmembrane region" description="Helical" evidence="9">
    <location>
        <begin position="51"/>
        <end position="72"/>
    </location>
</feature>
<evidence type="ECO:0000256" key="9">
    <source>
        <dbReference type="SAM" id="Phobius"/>
    </source>
</evidence>
<evidence type="ECO:0000259" key="10">
    <source>
        <dbReference type="PROSITE" id="PS50893"/>
    </source>
</evidence>
<dbReference type="InterPro" id="IPR039421">
    <property type="entry name" value="Type_1_exporter"/>
</dbReference>
<keyword evidence="8 9" id="KW-0472">Membrane</keyword>
<feature type="transmembrane region" description="Helical" evidence="9">
    <location>
        <begin position="154"/>
        <end position="173"/>
    </location>
</feature>
<dbReference type="InterPro" id="IPR036640">
    <property type="entry name" value="ABC1_TM_sf"/>
</dbReference>
<proteinExistence type="predicted"/>
<protein>
    <submittedName>
        <fullName evidence="12">ABC transporter</fullName>
    </submittedName>
    <submittedName>
        <fullName evidence="13">ATP-binding cassette subfamily B protein</fullName>
    </submittedName>
</protein>
<evidence type="ECO:0000313" key="15">
    <source>
        <dbReference type="Proteomes" id="UP000702954"/>
    </source>
</evidence>
<dbReference type="FunFam" id="3.40.50.300:FF:000221">
    <property type="entry name" value="Multidrug ABC transporter ATP-binding protein"/>
    <property type="match status" value="1"/>
</dbReference>
<evidence type="ECO:0000256" key="8">
    <source>
        <dbReference type="ARBA" id="ARBA00023136"/>
    </source>
</evidence>
<organism evidence="13 14">
    <name type="scientific">Faecalimonas umbilicata</name>
    <dbReference type="NCBI Taxonomy" id="1912855"/>
    <lineage>
        <taxon>Bacteria</taxon>
        <taxon>Bacillati</taxon>
        <taxon>Bacillota</taxon>
        <taxon>Clostridia</taxon>
        <taxon>Lachnospirales</taxon>
        <taxon>Lachnospiraceae</taxon>
        <taxon>Faecalimonas</taxon>
    </lineage>
</organism>
<evidence type="ECO:0000256" key="6">
    <source>
        <dbReference type="ARBA" id="ARBA00022840"/>
    </source>
</evidence>
<dbReference type="CDD" id="cd18542">
    <property type="entry name" value="ABC_6TM_YknU_like"/>
    <property type="match status" value="1"/>
</dbReference>
<dbReference type="GO" id="GO:0016887">
    <property type="term" value="F:ATP hydrolysis activity"/>
    <property type="evidence" value="ECO:0007669"/>
    <property type="project" value="InterPro"/>
</dbReference>
<keyword evidence="15" id="KW-1185">Reference proteome</keyword>
<evidence type="ECO:0000256" key="2">
    <source>
        <dbReference type="ARBA" id="ARBA00022448"/>
    </source>
</evidence>
<keyword evidence="7 9" id="KW-1133">Transmembrane helix</keyword>
<keyword evidence="5" id="KW-0547">Nucleotide-binding</keyword>
<evidence type="ECO:0000256" key="5">
    <source>
        <dbReference type="ARBA" id="ARBA00022741"/>
    </source>
</evidence>
<sequence>MKKISKYLLEKWYVYAFAIGCLVIKVSLDMLSPQITKRMIDDVIGKGQKEIFPMLLFGVFFIGVGRCVFGYLQEFTFDRVGSEIAMDIRRRLFDHIQSLSMRYFNNTNTGELMSRVKDDVDKIWGSLTYISMLLVEVIFHTSVILVCMYRLDRGLFLIPVIAMPMVALFAIMMEKKLGNVYEEISEENAALNTVAEENLAGVRTVKAFAREKFEIRKFLSHNKRYYELNMKQSKVLVRYQPLFQAITKLLPVIVIIFGGHRVIEGKITLGTLGAFVEYSMNIVWPMEMLGWLFNDFAAAVASNEKLKKIYRQYPEITEPKSPERLENVKGNITFEHVSLELDGHSILRDISFDLPAGKTLGIMGETGAGKTSVIHVLQRFYDVTGGKILLDGKDIRKLPLHQLRRSIALVMQDVFLFSDTVEENVRFGKRGEVLREEVVASLDCAEAKNFVERMESRYDTLIGERGVGLSGGQKQRISIARAIAKRAPILVLDDSTSALDMDTERQIQENLRNVTDVTKIIIGHRVSSVRDADEILILQDGKVAERGTHETLWEKKGIYYQTCQIQGEVI</sequence>
<keyword evidence="3" id="KW-1003">Cell membrane</keyword>
<evidence type="ECO:0000256" key="4">
    <source>
        <dbReference type="ARBA" id="ARBA00022692"/>
    </source>
</evidence>
<evidence type="ECO:0000313" key="14">
    <source>
        <dbReference type="Proteomes" id="UP000294613"/>
    </source>
</evidence>
<dbReference type="PROSITE" id="PS50929">
    <property type="entry name" value="ABC_TM1F"/>
    <property type="match status" value="1"/>
</dbReference>
<dbReference type="PROSITE" id="PS50893">
    <property type="entry name" value="ABC_TRANSPORTER_2"/>
    <property type="match status" value="1"/>
</dbReference>
<keyword evidence="4 9" id="KW-0812">Transmembrane</keyword>
<feature type="domain" description="ABC transporter" evidence="10">
    <location>
        <begin position="332"/>
        <end position="565"/>
    </location>
</feature>
<dbReference type="GO" id="GO:0015421">
    <property type="term" value="F:ABC-type oligopeptide transporter activity"/>
    <property type="evidence" value="ECO:0007669"/>
    <property type="project" value="TreeGrafter"/>
</dbReference>
<feature type="transmembrane region" description="Helical" evidence="9">
    <location>
        <begin position="12"/>
        <end position="31"/>
    </location>
</feature>
<dbReference type="PANTHER" id="PTHR43394:SF1">
    <property type="entry name" value="ATP-BINDING CASSETTE SUB-FAMILY B MEMBER 10, MITOCHONDRIAL"/>
    <property type="match status" value="1"/>
</dbReference>
<dbReference type="Pfam" id="PF00005">
    <property type="entry name" value="ABC_tran"/>
    <property type="match status" value="1"/>
</dbReference>
<evidence type="ECO:0000256" key="3">
    <source>
        <dbReference type="ARBA" id="ARBA00022475"/>
    </source>
</evidence>
<dbReference type="InterPro" id="IPR003593">
    <property type="entry name" value="AAA+_ATPase"/>
</dbReference>
<reference evidence="12 15" key="1">
    <citation type="journal article" date="2018" name="Int. J. Syst. Evol. Microbiol.">
        <title>Draft Genome Sequence of Faecalimonas umbilicata JCM 30896T, an Acetate-Producing Bacterium Isolated from Human Feces.</title>
        <authorList>
            <person name="Sakamoto M."/>
            <person name="Ikeyama N."/>
            <person name="Yuki M."/>
            <person name="Ohkuma M."/>
        </authorList>
    </citation>
    <scope>NUCLEOTIDE SEQUENCE [LARGE SCALE GENOMIC DNA]</scope>
    <source>
        <strain evidence="12 15">EGH7</strain>
    </source>
</reference>